<protein>
    <submittedName>
        <fullName evidence="1">Uncharacterized protein</fullName>
    </submittedName>
</protein>
<sequence length="122" mass="14454">MLILLQQQWLKCMKMKLTLMKIIILYMGRWRNRLSTSCWGRGAGWVTPSVIALWDYAQEIIQDNVEYTQSHPHMPHPAHPPIQILCCDRCLLALMVEDRHKVVIWLWQELNEIEHLLGSEHI</sequence>
<proteinExistence type="predicted"/>
<dbReference type="RefSeq" id="XP_041186362.1">
    <property type="nucleotide sequence ID" value="XM_041333670.1"/>
</dbReference>
<dbReference type="GeneID" id="64627687"/>
<dbReference type="OrthoDB" id="2680371at2759"/>
<dbReference type="EMBL" id="JABBWG010000075">
    <property type="protein sequence ID" value="KAG1802979.1"/>
    <property type="molecule type" value="Genomic_DNA"/>
</dbReference>
<comment type="caution">
    <text evidence="1">The sequence shown here is derived from an EMBL/GenBank/DDBJ whole genome shotgun (WGS) entry which is preliminary data.</text>
</comment>
<evidence type="ECO:0000313" key="1">
    <source>
        <dbReference type="EMBL" id="KAG1802979.1"/>
    </source>
</evidence>
<dbReference type="AlphaFoldDB" id="A0A9P7DTT1"/>
<dbReference type="Proteomes" id="UP000807769">
    <property type="component" value="Unassembled WGS sequence"/>
</dbReference>
<organism evidence="1 2">
    <name type="scientific">Suillus subaureus</name>
    <dbReference type="NCBI Taxonomy" id="48587"/>
    <lineage>
        <taxon>Eukaryota</taxon>
        <taxon>Fungi</taxon>
        <taxon>Dikarya</taxon>
        <taxon>Basidiomycota</taxon>
        <taxon>Agaricomycotina</taxon>
        <taxon>Agaricomycetes</taxon>
        <taxon>Agaricomycetidae</taxon>
        <taxon>Boletales</taxon>
        <taxon>Suillineae</taxon>
        <taxon>Suillaceae</taxon>
        <taxon>Suillus</taxon>
    </lineage>
</organism>
<keyword evidence="2" id="KW-1185">Reference proteome</keyword>
<gene>
    <name evidence="1" type="ORF">BJ212DRAFT_1304762</name>
</gene>
<accession>A0A9P7DTT1</accession>
<name>A0A9P7DTT1_9AGAM</name>
<evidence type="ECO:0000313" key="2">
    <source>
        <dbReference type="Proteomes" id="UP000807769"/>
    </source>
</evidence>
<reference evidence="1" key="1">
    <citation type="journal article" date="2020" name="New Phytol.">
        <title>Comparative genomics reveals dynamic genome evolution in host specialist ectomycorrhizal fungi.</title>
        <authorList>
            <person name="Lofgren L.A."/>
            <person name="Nguyen N.H."/>
            <person name="Vilgalys R."/>
            <person name="Ruytinx J."/>
            <person name="Liao H.L."/>
            <person name="Branco S."/>
            <person name="Kuo A."/>
            <person name="LaButti K."/>
            <person name="Lipzen A."/>
            <person name="Andreopoulos W."/>
            <person name="Pangilinan J."/>
            <person name="Riley R."/>
            <person name="Hundley H."/>
            <person name="Na H."/>
            <person name="Barry K."/>
            <person name="Grigoriev I.V."/>
            <person name="Stajich J.E."/>
            <person name="Kennedy P.G."/>
        </authorList>
    </citation>
    <scope>NUCLEOTIDE SEQUENCE</scope>
    <source>
        <strain evidence="1">MN1</strain>
    </source>
</reference>